<dbReference type="InterPro" id="IPR051617">
    <property type="entry name" value="UNC-93-like_regulator"/>
</dbReference>
<evidence type="ECO:0000256" key="1">
    <source>
        <dbReference type="ARBA" id="ARBA00004141"/>
    </source>
</evidence>
<evidence type="ECO:0000256" key="5">
    <source>
        <dbReference type="SAM" id="Phobius"/>
    </source>
</evidence>
<comment type="subcellular location">
    <subcellularLocation>
        <location evidence="1">Membrane</location>
        <topology evidence="1">Multi-pass membrane protein</topology>
    </subcellularLocation>
</comment>
<feature type="transmembrane region" description="Helical" evidence="5">
    <location>
        <begin position="45"/>
        <end position="61"/>
    </location>
</feature>
<proteinExistence type="predicted"/>
<evidence type="ECO:0000256" key="2">
    <source>
        <dbReference type="ARBA" id="ARBA00022692"/>
    </source>
</evidence>
<reference evidence="7" key="1">
    <citation type="journal article" date="2023" name="Commun. Biol.">
        <title>Genome analysis of Parmales, the sister group of diatoms, reveals the evolutionary specialization of diatoms from phago-mixotrophs to photoautotrophs.</title>
        <authorList>
            <person name="Ban H."/>
            <person name="Sato S."/>
            <person name="Yoshikawa S."/>
            <person name="Yamada K."/>
            <person name="Nakamura Y."/>
            <person name="Ichinomiya M."/>
            <person name="Sato N."/>
            <person name="Blanc-Mathieu R."/>
            <person name="Endo H."/>
            <person name="Kuwata A."/>
            <person name="Ogata H."/>
        </authorList>
    </citation>
    <scope>NUCLEOTIDE SEQUENCE [LARGE SCALE GENOMIC DNA]</scope>
</reference>
<dbReference type="Gene3D" id="1.20.1250.20">
    <property type="entry name" value="MFS general substrate transporter like domains"/>
    <property type="match status" value="1"/>
</dbReference>
<feature type="transmembrane region" description="Helical" evidence="5">
    <location>
        <begin position="97"/>
        <end position="118"/>
    </location>
</feature>
<organism evidence="6 7">
    <name type="scientific">Triparma laevis f. inornata</name>
    <dbReference type="NCBI Taxonomy" id="1714386"/>
    <lineage>
        <taxon>Eukaryota</taxon>
        <taxon>Sar</taxon>
        <taxon>Stramenopiles</taxon>
        <taxon>Ochrophyta</taxon>
        <taxon>Bolidophyceae</taxon>
        <taxon>Parmales</taxon>
        <taxon>Triparmaceae</taxon>
        <taxon>Triparma</taxon>
    </lineage>
</organism>
<feature type="transmembrane region" description="Helical" evidence="5">
    <location>
        <begin position="330"/>
        <end position="349"/>
    </location>
</feature>
<protein>
    <submittedName>
        <fullName evidence="6">Uncharacterized protein</fullName>
    </submittedName>
</protein>
<dbReference type="GO" id="GO:0016020">
    <property type="term" value="C:membrane"/>
    <property type="evidence" value="ECO:0007669"/>
    <property type="project" value="UniProtKB-SubCell"/>
</dbReference>
<evidence type="ECO:0000256" key="3">
    <source>
        <dbReference type="ARBA" id="ARBA00022989"/>
    </source>
</evidence>
<feature type="transmembrane region" description="Helical" evidence="5">
    <location>
        <begin position="176"/>
        <end position="197"/>
    </location>
</feature>
<keyword evidence="4 5" id="KW-0472">Membrane</keyword>
<keyword evidence="2 5" id="KW-0812">Transmembrane</keyword>
<feature type="transmembrane region" description="Helical" evidence="5">
    <location>
        <begin position="12"/>
        <end position="33"/>
    </location>
</feature>
<comment type="caution">
    <text evidence="6">The sequence shown here is derived from an EMBL/GenBank/DDBJ whole genome shotgun (WGS) entry which is preliminary data.</text>
</comment>
<gene>
    <name evidence="6" type="ORF">TL16_g04356</name>
</gene>
<dbReference type="SUPFAM" id="SSF103473">
    <property type="entry name" value="MFS general substrate transporter"/>
    <property type="match status" value="1"/>
</dbReference>
<dbReference type="Pfam" id="PF05978">
    <property type="entry name" value="UNC-93"/>
    <property type="match status" value="1"/>
</dbReference>
<evidence type="ECO:0000313" key="6">
    <source>
        <dbReference type="EMBL" id="GMH66099.1"/>
    </source>
</evidence>
<evidence type="ECO:0000313" key="7">
    <source>
        <dbReference type="Proteomes" id="UP001162640"/>
    </source>
</evidence>
<feature type="transmembrane region" description="Helical" evidence="5">
    <location>
        <begin position="139"/>
        <end position="160"/>
    </location>
</feature>
<dbReference type="PANTHER" id="PTHR23294">
    <property type="entry name" value="ET TRANSLATION PRODUCT-RELATED"/>
    <property type="match status" value="1"/>
</dbReference>
<dbReference type="Proteomes" id="UP001162640">
    <property type="component" value="Unassembled WGS sequence"/>
</dbReference>
<dbReference type="InterPro" id="IPR036259">
    <property type="entry name" value="MFS_trans_sf"/>
</dbReference>
<keyword evidence="3 5" id="KW-1133">Transmembrane helix</keyword>
<evidence type="ECO:0000256" key="4">
    <source>
        <dbReference type="ARBA" id="ARBA00023136"/>
    </source>
</evidence>
<dbReference type="AlphaFoldDB" id="A0A9W7ACY8"/>
<dbReference type="InterPro" id="IPR010291">
    <property type="entry name" value="Ion_channel_UNC-93"/>
</dbReference>
<dbReference type="EMBL" id="BLQM01000119">
    <property type="protein sequence ID" value="GMH66099.1"/>
    <property type="molecule type" value="Genomic_DNA"/>
</dbReference>
<accession>A0A9W7ACY8</accession>
<feature type="transmembrane region" description="Helical" evidence="5">
    <location>
        <begin position="73"/>
        <end position="91"/>
    </location>
</feature>
<dbReference type="PANTHER" id="PTHR23294:SF59">
    <property type="entry name" value="UNC93-LIKE PROTEIN C922.05C"/>
    <property type="match status" value="1"/>
</dbReference>
<feature type="transmembrane region" description="Helical" evidence="5">
    <location>
        <begin position="443"/>
        <end position="462"/>
    </location>
</feature>
<feature type="transmembrane region" description="Helical" evidence="5">
    <location>
        <begin position="291"/>
        <end position="309"/>
    </location>
</feature>
<name>A0A9W7ACY8_9STRA</name>
<sequence>MPFNLKTPKAQVVLMGTVFFFVFSAFLTIQAFASDMYGEDLGSKMATSLYLSFSFFSFLSPSVTNKLGAKMTMFWGTIGYAGLVAASLIYFENLDSSFDYVVILGGISCGLGAALLWTAQGRLIMQYSDGTDNGHLFSIFWALFNMSALVGGLLTFFFFGNDEGGGDDDDSTDGSAVLYVVFLGFIVLGALATQMLLPPKVVKAAVATNIIGGNTHNHSHSDLPLLDKEVDSNDSTEEISKENWLAEMGATIAMFGTRRMVFLSLIFFYTGYNQPYQLNTFGNRIFQKQTIGLEMIIFYMSEIVGGLYVGSMLDKSAGNKQVQREASKKCLLLFFVVTSLSFVLCYFQEVGCAFTSDDDAECNTEKDEDKVSYTQLEALRPSIIFALWGFSDSQIQTYSYWLMGTLYDSGVEQARAVGFYKMIQSLGWAIGFALVPQDVMEPIVQMGCTAACFLVGLGLALMELP</sequence>